<dbReference type="Proteomes" id="UP000054526">
    <property type="component" value="Unassembled WGS sequence"/>
</dbReference>
<evidence type="ECO:0000313" key="2">
    <source>
        <dbReference type="EMBL" id="KIL36550.1"/>
    </source>
</evidence>
<dbReference type="PROSITE" id="PS00061">
    <property type="entry name" value="ADH_SHORT"/>
    <property type="match status" value="1"/>
</dbReference>
<evidence type="ECO:0008006" key="4">
    <source>
        <dbReference type="Google" id="ProtNLM"/>
    </source>
</evidence>
<dbReference type="InterPro" id="IPR036291">
    <property type="entry name" value="NAD(P)-bd_dom_sf"/>
</dbReference>
<dbReference type="SUPFAM" id="SSF51735">
    <property type="entry name" value="NAD(P)-binding Rossmann-fold domains"/>
    <property type="match status" value="1"/>
</dbReference>
<sequence length="253" mass="26709">MFRGKTVLITGASSGLGREMSLAFAKQGAVVGTAARRLERLRLLGKEIDTFGGKAVVLQVDVTDEQSLKAGLDVLLDQTGRLDVLINNAGTGIFGRTPSQREYKLIYDTNVHAVYQLSELALPYLQQTGGNIINIGSSVTERPFAGELVYTATKGAVKALTSAMAATYGKRGVRVNLIQPGVVASEFNVTAGLPPELDDMVYTKSADLNALATTGEPCDVAEAALFLASDRARFITGEVLKVDGGLTLAAINT</sequence>
<organism evidence="2 3">
    <name type="scientific">Cohnella kolymensis</name>
    <dbReference type="NCBI Taxonomy" id="1590652"/>
    <lineage>
        <taxon>Bacteria</taxon>
        <taxon>Bacillati</taxon>
        <taxon>Bacillota</taxon>
        <taxon>Bacilli</taxon>
        <taxon>Bacillales</taxon>
        <taxon>Paenibacillaceae</taxon>
        <taxon>Cohnella</taxon>
    </lineage>
</organism>
<reference evidence="2 3" key="1">
    <citation type="submission" date="2014-12" db="EMBL/GenBank/DDBJ databases">
        <title>Draft genome sequence of Cohnella kolymensis strain B-2846.</title>
        <authorList>
            <person name="Karlyshev A.V."/>
            <person name="Kudryashova E.B."/>
        </authorList>
    </citation>
    <scope>NUCLEOTIDE SEQUENCE [LARGE SCALE GENOMIC DNA]</scope>
    <source>
        <strain evidence="2 3">VKM B-2846</strain>
    </source>
</reference>
<dbReference type="Pfam" id="PF13561">
    <property type="entry name" value="adh_short_C2"/>
    <property type="match status" value="1"/>
</dbReference>
<dbReference type="InterPro" id="IPR020904">
    <property type="entry name" value="Sc_DH/Rdtase_CS"/>
</dbReference>
<dbReference type="EMBL" id="JXAL01000007">
    <property type="protein sequence ID" value="KIL36550.1"/>
    <property type="molecule type" value="Genomic_DNA"/>
</dbReference>
<gene>
    <name evidence="2" type="ORF">SD71_07305</name>
</gene>
<dbReference type="PRINTS" id="PR00081">
    <property type="entry name" value="GDHRDH"/>
</dbReference>
<dbReference type="Gene3D" id="3.40.50.720">
    <property type="entry name" value="NAD(P)-binding Rossmann-like Domain"/>
    <property type="match status" value="1"/>
</dbReference>
<proteinExistence type="inferred from homology"/>
<name>A0ABR5A7L1_9BACL</name>
<keyword evidence="3" id="KW-1185">Reference proteome</keyword>
<evidence type="ECO:0000256" key="1">
    <source>
        <dbReference type="ARBA" id="ARBA00006484"/>
    </source>
</evidence>
<comment type="similarity">
    <text evidence="1">Belongs to the short-chain dehydrogenases/reductases (SDR) family.</text>
</comment>
<dbReference type="InterPro" id="IPR002347">
    <property type="entry name" value="SDR_fam"/>
</dbReference>
<dbReference type="CDD" id="cd05233">
    <property type="entry name" value="SDR_c"/>
    <property type="match status" value="1"/>
</dbReference>
<evidence type="ECO:0000313" key="3">
    <source>
        <dbReference type="Proteomes" id="UP000054526"/>
    </source>
</evidence>
<dbReference type="PANTHER" id="PTHR43975">
    <property type="entry name" value="ZGC:101858"/>
    <property type="match status" value="1"/>
</dbReference>
<dbReference type="PRINTS" id="PR00080">
    <property type="entry name" value="SDRFAMILY"/>
</dbReference>
<protein>
    <recommendedName>
        <fullName evidence="4">Short-chain dehydrogenase</fullName>
    </recommendedName>
</protein>
<dbReference type="RefSeq" id="WP_041061597.1">
    <property type="nucleotide sequence ID" value="NZ_JXAL01000007.1"/>
</dbReference>
<accession>A0ABR5A7L1</accession>
<dbReference type="PANTHER" id="PTHR43975:SF2">
    <property type="entry name" value="EG:BACR7A4.14 PROTEIN-RELATED"/>
    <property type="match status" value="1"/>
</dbReference>
<comment type="caution">
    <text evidence="2">The sequence shown here is derived from an EMBL/GenBank/DDBJ whole genome shotgun (WGS) entry which is preliminary data.</text>
</comment>